<sequence>MESGEKSCHRSPYHIPRIYIEGIGSDEYLELVDSTARRTDRCSGRRCFGKAIYGTLLDEIADLLAKKATRSFIVVLPPDYRKGLLVEAGSYLEPVPLEGMRVVIHVCEGDRVEEGSTLGFIATRKFEVRHIRSHVEGVVVYIYSSPEGPPDRNIVFIAPEEVVQTVTVQS</sequence>
<dbReference type="Gene3D" id="2.40.50.100">
    <property type="match status" value="1"/>
</dbReference>
<name>A2BK90_HYPBU</name>
<dbReference type="HOGENOM" id="CLU_1567224_0_0_2"/>
<proteinExistence type="predicted"/>
<dbReference type="SUPFAM" id="SSF51230">
    <property type="entry name" value="Single hybrid motif"/>
    <property type="match status" value="1"/>
</dbReference>
<keyword evidence="2" id="KW-1185">Reference proteome</keyword>
<evidence type="ECO:0000313" key="2">
    <source>
        <dbReference type="Proteomes" id="UP000002593"/>
    </source>
</evidence>
<dbReference type="EMBL" id="CP000493">
    <property type="protein sequence ID" value="ABM80401.1"/>
    <property type="molecule type" value="Genomic_DNA"/>
</dbReference>
<dbReference type="EnsemblBacteria" id="ABM80401">
    <property type="protein sequence ID" value="ABM80401"/>
    <property type="gene ID" value="Hbut_0541"/>
</dbReference>
<organism evidence="1 2">
    <name type="scientific">Hyperthermus butylicus (strain DSM 5456 / JCM 9403 / PLM1-5)</name>
    <dbReference type="NCBI Taxonomy" id="415426"/>
    <lineage>
        <taxon>Archaea</taxon>
        <taxon>Thermoproteota</taxon>
        <taxon>Thermoprotei</taxon>
        <taxon>Desulfurococcales</taxon>
        <taxon>Pyrodictiaceae</taxon>
        <taxon>Hyperthermus</taxon>
    </lineage>
</organism>
<dbReference type="InterPro" id="IPR019217">
    <property type="entry name" value="DUF2118"/>
</dbReference>
<reference evidence="1 2" key="1">
    <citation type="journal article" date="2007" name="Archaea">
        <title>The genome of Hyperthermus butylicus: a sulfur-reducing, peptide fermenting, neutrophilic Crenarchaeote growing up to 108 degrees C.</title>
        <authorList>
            <person name="Brugger K."/>
            <person name="Chen L."/>
            <person name="Stark M."/>
            <person name="Zibat A."/>
            <person name="Redder P."/>
            <person name="Ruepp A."/>
            <person name="Awayez M."/>
            <person name="She Q."/>
            <person name="Garrett R.A."/>
            <person name="Klenk H.P."/>
        </authorList>
    </citation>
    <scope>NUCLEOTIDE SEQUENCE [LARGE SCALE GENOMIC DNA]</scope>
    <source>
        <strain evidence="2">DSM 5456 / JCM 9403 / PLM1-5</strain>
    </source>
</reference>
<accession>A2BK90</accession>
<dbReference type="eggNOG" id="arCOG01724">
    <property type="taxonomic scope" value="Archaea"/>
</dbReference>
<dbReference type="InterPro" id="IPR011053">
    <property type="entry name" value="Single_hybrid_motif"/>
</dbReference>
<dbReference type="KEGG" id="hbu:Hbut_0541"/>
<dbReference type="Proteomes" id="UP000002593">
    <property type="component" value="Chromosome"/>
</dbReference>
<dbReference type="AlphaFoldDB" id="A2BK90"/>
<protein>
    <submittedName>
        <fullName evidence="1">Conserved archaeal protein</fullName>
    </submittedName>
</protein>
<dbReference type="OrthoDB" id="17793at2157"/>
<evidence type="ECO:0000313" key="1">
    <source>
        <dbReference type="EMBL" id="ABM80401.1"/>
    </source>
</evidence>
<dbReference type="STRING" id="415426.Hbut_0541"/>
<dbReference type="GeneID" id="4782200"/>
<dbReference type="Pfam" id="PF09891">
    <property type="entry name" value="DUF2118"/>
    <property type="match status" value="1"/>
</dbReference>
<dbReference type="RefSeq" id="WP_011821719.1">
    <property type="nucleotide sequence ID" value="NC_008818.1"/>
</dbReference>
<gene>
    <name evidence="1" type="ordered locus">Hbut_0541</name>
</gene>